<gene>
    <name evidence="1" type="ORF">OESDEN_11641</name>
</gene>
<evidence type="ECO:0000313" key="2">
    <source>
        <dbReference type="Proteomes" id="UP000053660"/>
    </source>
</evidence>
<proteinExistence type="predicted"/>
<dbReference type="Proteomes" id="UP000053660">
    <property type="component" value="Unassembled WGS sequence"/>
</dbReference>
<accession>A0A0B1STC6</accession>
<keyword evidence="2" id="KW-1185">Reference proteome</keyword>
<organism evidence="1 2">
    <name type="scientific">Oesophagostomum dentatum</name>
    <name type="common">Nodular worm</name>
    <dbReference type="NCBI Taxonomy" id="61180"/>
    <lineage>
        <taxon>Eukaryota</taxon>
        <taxon>Metazoa</taxon>
        <taxon>Ecdysozoa</taxon>
        <taxon>Nematoda</taxon>
        <taxon>Chromadorea</taxon>
        <taxon>Rhabditida</taxon>
        <taxon>Rhabditina</taxon>
        <taxon>Rhabditomorpha</taxon>
        <taxon>Strongyloidea</taxon>
        <taxon>Strongylidae</taxon>
        <taxon>Oesophagostomum</taxon>
    </lineage>
</organism>
<dbReference type="AlphaFoldDB" id="A0A0B1STC6"/>
<reference evidence="1 2" key="1">
    <citation type="submission" date="2014-03" db="EMBL/GenBank/DDBJ databases">
        <title>Draft genome of the hookworm Oesophagostomum dentatum.</title>
        <authorList>
            <person name="Mitreva M."/>
        </authorList>
    </citation>
    <scope>NUCLEOTIDE SEQUENCE [LARGE SCALE GENOMIC DNA]</scope>
    <source>
        <strain evidence="1 2">OD-Hann</strain>
    </source>
</reference>
<name>A0A0B1STC6_OESDE</name>
<evidence type="ECO:0000313" key="1">
    <source>
        <dbReference type="EMBL" id="KHJ88563.1"/>
    </source>
</evidence>
<dbReference type="EMBL" id="KN555648">
    <property type="protein sequence ID" value="KHJ88563.1"/>
    <property type="molecule type" value="Genomic_DNA"/>
</dbReference>
<sequence>MHRLITSYDIIRSTLKGIQITASMLISSLGGKSIYK</sequence>
<protein>
    <submittedName>
        <fullName evidence="1">Uncharacterized protein</fullName>
    </submittedName>
</protein>